<accession>A0A1J4RSK9</accession>
<dbReference type="InterPro" id="IPR002909">
    <property type="entry name" value="IPT_dom"/>
</dbReference>
<evidence type="ECO:0000313" key="3">
    <source>
        <dbReference type="Proteomes" id="UP000183144"/>
    </source>
</evidence>
<gene>
    <name evidence="2" type="ORF">AUJ59_00245</name>
</gene>
<reference evidence="2 3" key="1">
    <citation type="journal article" date="2016" name="Environ. Microbiol.">
        <title>Genomic resolution of a cold subsurface aquifer community provides metabolic insights for novel microbes adapted to high CO concentrations.</title>
        <authorList>
            <person name="Probst A.J."/>
            <person name="Castelle C.J."/>
            <person name="Singh A."/>
            <person name="Brown C.T."/>
            <person name="Anantharaman K."/>
            <person name="Sharon I."/>
            <person name="Hug L.A."/>
            <person name="Burstein D."/>
            <person name="Emerson J.B."/>
            <person name="Thomas B.C."/>
            <person name="Banfield J.F."/>
        </authorList>
    </citation>
    <scope>NUCLEOTIDE SEQUENCE [LARGE SCALE GENOMIC DNA]</scope>
    <source>
        <strain evidence="2">CG1_02_47_37</strain>
    </source>
</reference>
<dbReference type="Gene3D" id="2.60.40.10">
    <property type="entry name" value="Immunoglobulins"/>
    <property type="match status" value="1"/>
</dbReference>
<dbReference type="Proteomes" id="UP000183144">
    <property type="component" value="Unassembled WGS sequence"/>
</dbReference>
<dbReference type="AlphaFoldDB" id="A0A1J4RSK9"/>
<comment type="caution">
    <text evidence="2">The sequence shown here is derived from an EMBL/GenBank/DDBJ whole genome shotgun (WGS) entry which is preliminary data.</text>
</comment>
<organism evidence="2 3">
    <name type="scientific">Candidatus Beckwithbacteria bacterium CG1_02_47_37</name>
    <dbReference type="NCBI Taxonomy" id="1805034"/>
    <lineage>
        <taxon>Bacteria</taxon>
        <taxon>Candidatus Beckwithiibacteriota</taxon>
    </lineage>
</organism>
<dbReference type="Pfam" id="PF01833">
    <property type="entry name" value="TIG"/>
    <property type="match status" value="1"/>
</dbReference>
<proteinExistence type="predicted"/>
<evidence type="ECO:0000259" key="1">
    <source>
        <dbReference type="Pfam" id="PF01833"/>
    </source>
</evidence>
<protein>
    <recommendedName>
        <fullName evidence="1">IPT/TIG domain-containing protein</fullName>
    </recommendedName>
</protein>
<dbReference type="InterPro" id="IPR013783">
    <property type="entry name" value="Ig-like_fold"/>
</dbReference>
<dbReference type="InterPro" id="IPR014756">
    <property type="entry name" value="Ig_E-set"/>
</dbReference>
<dbReference type="EMBL" id="MNUI01000005">
    <property type="protein sequence ID" value="OIN90016.1"/>
    <property type="molecule type" value="Genomic_DNA"/>
</dbReference>
<evidence type="ECO:0000313" key="2">
    <source>
        <dbReference type="EMBL" id="OIN90016.1"/>
    </source>
</evidence>
<dbReference type="SUPFAM" id="SSF81296">
    <property type="entry name" value="E set domains"/>
    <property type="match status" value="1"/>
</dbReference>
<name>A0A1J4RSK9_9BACT</name>
<feature type="domain" description="IPT/TIG" evidence="1">
    <location>
        <begin position="77"/>
        <end position="141"/>
    </location>
</feature>
<sequence>MSSRRLMLWFYHLSWKKLLGWSGLALAVAIVPLALTAANSPTRTRSEAALITKPQPISTEFVAPKGAPEIYLVDHFFGKTGDAVLIHGANLGGFSERTSLSLSGQTIPQDNLVSWTSDYIEFKLPAEARSGRISVNILGQTATWPGTFWVTDANTAAELKLEKVNEKQARLLAKNINAANGLLVWLLIFQGEDKSIEIVPDLKPQIKTLPLGRVYELNLNITSTGEWITLATITKKDGQAVGIARAEVIGANLPIKVHPLYVSF</sequence>